<feature type="domain" description="Agenet" evidence="1">
    <location>
        <begin position="177"/>
        <end position="245"/>
    </location>
</feature>
<dbReference type="PANTHER" id="PTHR31917:SF80">
    <property type="entry name" value="AGENET DOMAIN-CONTAINING PROTEIN-RELATED"/>
    <property type="match status" value="1"/>
</dbReference>
<dbReference type="SMART" id="SM00743">
    <property type="entry name" value="Agenet"/>
    <property type="match status" value="4"/>
</dbReference>
<name>A0AAV6W7T7_9LAMI</name>
<dbReference type="Proteomes" id="UP000826271">
    <property type="component" value="Unassembled WGS sequence"/>
</dbReference>
<reference evidence="2" key="1">
    <citation type="submission" date="2019-10" db="EMBL/GenBank/DDBJ databases">
        <authorList>
            <person name="Zhang R."/>
            <person name="Pan Y."/>
            <person name="Wang J."/>
            <person name="Ma R."/>
            <person name="Yu S."/>
        </authorList>
    </citation>
    <scope>NUCLEOTIDE SEQUENCE</scope>
    <source>
        <strain evidence="2">LA-IB0</strain>
        <tissue evidence="2">Leaf</tissue>
    </source>
</reference>
<gene>
    <name evidence="2" type="ORF">BUALT_Bualt19G0073700</name>
</gene>
<feature type="domain" description="Agenet" evidence="1">
    <location>
        <begin position="87"/>
        <end position="142"/>
    </location>
</feature>
<dbReference type="AlphaFoldDB" id="A0AAV6W7T7"/>
<evidence type="ECO:0000259" key="1">
    <source>
        <dbReference type="SMART" id="SM00743"/>
    </source>
</evidence>
<feature type="domain" description="Agenet" evidence="1">
    <location>
        <begin position="11"/>
        <end position="85"/>
    </location>
</feature>
<protein>
    <recommendedName>
        <fullName evidence="1">Agenet domain-containing protein</fullName>
    </recommendedName>
</protein>
<comment type="caution">
    <text evidence="2">The sequence shown here is derived from an EMBL/GenBank/DDBJ whole genome shotgun (WGS) entry which is preliminary data.</text>
</comment>
<dbReference type="PANTHER" id="PTHR31917">
    <property type="entry name" value="AGENET DOMAIN-CONTAINING PROTEIN-RELATED"/>
    <property type="match status" value="1"/>
</dbReference>
<dbReference type="InterPro" id="IPR014002">
    <property type="entry name" value="Agenet_dom_plant"/>
</dbReference>
<dbReference type="Gene3D" id="2.30.30.140">
    <property type="match status" value="1"/>
</dbReference>
<dbReference type="Pfam" id="PF05641">
    <property type="entry name" value="Agenet"/>
    <property type="match status" value="4"/>
</dbReference>
<proteinExistence type="predicted"/>
<accession>A0AAV6W7T7</accession>
<dbReference type="CDD" id="cd20406">
    <property type="entry name" value="Tudor_Agenet_AtDUF_rpt2_4"/>
    <property type="match status" value="2"/>
</dbReference>
<evidence type="ECO:0000313" key="2">
    <source>
        <dbReference type="EMBL" id="KAG8363931.1"/>
    </source>
</evidence>
<sequence length="386" mass="44570">MACANGDSTAQYFKKGADVEISSDDEGFRGSWYAGTIIRPPGNSKRSTNKVLVEYKNLMADEAGTQRLREELDVVQLRPPPPRERFRTFKFSEEVDAYYNDGWWEGIITAVTGDKYSVFFRGTREQIDFKASDLRLHREWVYENWVPPLEPSPGVAPKNEKLPLSTEVEANKKMIEHNFSLGELVEVSSDEEGYEGAWFAATVIKELKKGRYLVEYQSLKNDEDTNFLREEVDNIHIRPCPSNVRLVDRYEVHDEVDALYNDGWWVGVISKVLKNNRYSVYFRNTHEELNFKHYDLRMHQEWINGKWIIPSKADLIPFDWSSFLGPFARPVYNCVYLYTGTVDKVGVWRDDVGVVVVLFSGGGPSAIDGWFRWADEVDIWRDDVGG</sequence>
<feature type="domain" description="Agenet" evidence="1">
    <location>
        <begin position="248"/>
        <end position="304"/>
    </location>
</feature>
<evidence type="ECO:0000313" key="3">
    <source>
        <dbReference type="Proteomes" id="UP000826271"/>
    </source>
</evidence>
<dbReference type="CDD" id="cd20405">
    <property type="entry name" value="Tudor_Agenet_AtDUF_rpt1_3"/>
    <property type="match status" value="2"/>
</dbReference>
<dbReference type="InterPro" id="IPR008395">
    <property type="entry name" value="Agenet-like_dom"/>
</dbReference>
<dbReference type="EMBL" id="WHWC01000019">
    <property type="protein sequence ID" value="KAG8363931.1"/>
    <property type="molecule type" value="Genomic_DNA"/>
</dbReference>
<organism evidence="2 3">
    <name type="scientific">Buddleja alternifolia</name>
    <dbReference type="NCBI Taxonomy" id="168488"/>
    <lineage>
        <taxon>Eukaryota</taxon>
        <taxon>Viridiplantae</taxon>
        <taxon>Streptophyta</taxon>
        <taxon>Embryophyta</taxon>
        <taxon>Tracheophyta</taxon>
        <taxon>Spermatophyta</taxon>
        <taxon>Magnoliopsida</taxon>
        <taxon>eudicotyledons</taxon>
        <taxon>Gunneridae</taxon>
        <taxon>Pentapetalae</taxon>
        <taxon>asterids</taxon>
        <taxon>lamiids</taxon>
        <taxon>Lamiales</taxon>
        <taxon>Scrophulariaceae</taxon>
        <taxon>Buddlejeae</taxon>
        <taxon>Buddleja</taxon>
    </lineage>
</organism>
<keyword evidence="3" id="KW-1185">Reference proteome</keyword>